<dbReference type="GO" id="GO:0003779">
    <property type="term" value="F:actin binding"/>
    <property type="evidence" value="ECO:0007669"/>
    <property type="project" value="InterPro"/>
</dbReference>
<dbReference type="InterPro" id="IPR011684">
    <property type="entry name" value="NAB"/>
</dbReference>
<evidence type="ECO:0000259" key="4">
    <source>
        <dbReference type="PROSITE" id="PS51774"/>
    </source>
</evidence>
<comment type="similarity">
    <text evidence="2">Belongs to the NET family.</text>
</comment>
<evidence type="ECO:0000313" key="6">
    <source>
        <dbReference type="Proteomes" id="UP001237642"/>
    </source>
</evidence>
<feature type="domain" description="NAB" evidence="4">
    <location>
        <begin position="5"/>
        <end position="88"/>
    </location>
</feature>
<protein>
    <submittedName>
        <fullName evidence="5">NAB domain-containing protein</fullName>
    </submittedName>
</protein>
<evidence type="ECO:0000313" key="5">
    <source>
        <dbReference type="EMBL" id="KAK1354096.1"/>
    </source>
</evidence>
<dbReference type="InterPro" id="IPR051861">
    <property type="entry name" value="NET_actin-binding_domain"/>
</dbReference>
<feature type="compositionally biased region" description="Acidic residues" evidence="3">
    <location>
        <begin position="125"/>
        <end position="142"/>
    </location>
</feature>
<dbReference type="EMBL" id="JAUIZM010000011">
    <property type="protein sequence ID" value="KAK1354096.1"/>
    <property type="molecule type" value="Genomic_DNA"/>
</dbReference>
<reference evidence="5" key="1">
    <citation type="submission" date="2023-02" db="EMBL/GenBank/DDBJ databases">
        <title>Genome of toxic invasive species Heracleum sosnowskyi carries increased number of genes despite the absence of recent whole-genome duplications.</title>
        <authorList>
            <person name="Schelkunov M."/>
            <person name="Shtratnikova V."/>
            <person name="Makarenko M."/>
            <person name="Klepikova A."/>
            <person name="Omelchenko D."/>
            <person name="Novikova G."/>
            <person name="Obukhova E."/>
            <person name="Bogdanov V."/>
            <person name="Penin A."/>
            <person name="Logacheva M."/>
        </authorList>
    </citation>
    <scope>NUCLEOTIDE SEQUENCE</scope>
    <source>
        <strain evidence="5">Hsosn_3</strain>
        <tissue evidence="5">Leaf</tissue>
    </source>
</reference>
<dbReference type="Proteomes" id="UP001237642">
    <property type="component" value="Unassembled WGS sequence"/>
</dbReference>
<evidence type="ECO:0000256" key="3">
    <source>
        <dbReference type="SAM" id="MobiDB-lite"/>
    </source>
</evidence>
<dbReference type="AlphaFoldDB" id="A0AAD8GT25"/>
<reference evidence="5" key="2">
    <citation type="submission" date="2023-05" db="EMBL/GenBank/DDBJ databases">
        <authorList>
            <person name="Schelkunov M.I."/>
        </authorList>
    </citation>
    <scope>NUCLEOTIDE SEQUENCE</scope>
    <source>
        <strain evidence="5">Hsosn_3</strain>
        <tissue evidence="5">Leaf</tissue>
    </source>
</reference>
<feature type="region of interest" description="Disordered" evidence="3">
    <location>
        <begin position="117"/>
        <end position="161"/>
    </location>
</feature>
<dbReference type="PANTHER" id="PTHR32258:SF28">
    <property type="entry name" value="PROTEIN NETWORKED 3A-RELATED"/>
    <property type="match status" value="1"/>
</dbReference>
<evidence type="ECO:0000256" key="2">
    <source>
        <dbReference type="ARBA" id="ARBA00038006"/>
    </source>
</evidence>
<comment type="caution">
    <text evidence="5">The sequence shown here is derived from an EMBL/GenBank/DDBJ whole genome shotgun (WGS) entry which is preliminary data.</text>
</comment>
<accession>A0AAD8GT25</accession>
<dbReference type="Pfam" id="PF07765">
    <property type="entry name" value="KIP1"/>
    <property type="match status" value="1"/>
</dbReference>
<sequence>MEAKNKWWLVENQNTMKATRSSWLQSTLSDLDGKTKAMLKIIEEDADSFAQRAEMYYRKRPELVSMVEEFHRSHRLLAERYDQVKSDSGSRLLTPWSPALSFTKYRGDKLMCSTERSYDSYSETYEPEESGDSEVDDPEPDEESKLNDEVDNEVSSEAGSEEVLKLREEIAKLKEENKLQEEYLLQKDEEKREAIRQLSFTVDMLKEDNMKLRKLVAAKETPKKQSPIEFIKSKEGFWGKIFSGSPQHQMKAVRSLELV</sequence>
<evidence type="ECO:0000256" key="1">
    <source>
        <dbReference type="ARBA" id="ARBA00023054"/>
    </source>
</evidence>
<organism evidence="5 6">
    <name type="scientific">Heracleum sosnowskyi</name>
    <dbReference type="NCBI Taxonomy" id="360622"/>
    <lineage>
        <taxon>Eukaryota</taxon>
        <taxon>Viridiplantae</taxon>
        <taxon>Streptophyta</taxon>
        <taxon>Embryophyta</taxon>
        <taxon>Tracheophyta</taxon>
        <taxon>Spermatophyta</taxon>
        <taxon>Magnoliopsida</taxon>
        <taxon>eudicotyledons</taxon>
        <taxon>Gunneridae</taxon>
        <taxon>Pentapetalae</taxon>
        <taxon>asterids</taxon>
        <taxon>campanulids</taxon>
        <taxon>Apiales</taxon>
        <taxon>Apiaceae</taxon>
        <taxon>Apioideae</taxon>
        <taxon>apioid superclade</taxon>
        <taxon>Tordylieae</taxon>
        <taxon>Tordyliinae</taxon>
        <taxon>Heracleum</taxon>
    </lineage>
</organism>
<name>A0AAD8GT25_9APIA</name>
<keyword evidence="6" id="KW-1185">Reference proteome</keyword>
<dbReference type="PROSITE" id="PS51774">
    <property type="entry name" value="NAB"/>
    <property type="match status" value="1"/>
</dbReference>
<proteinExistence type="inferred from homology"/>
<keyword evidence="1" id="KW-0175">Coiled coil</keyword>
<gene>
    <name evidence="5" type="ORF">POM88_047352</name>
</gene>
<dbReference type="GO" id="GO:0005774">
    <property type="term" value="C:vacuolar membrane"/>
    <property type="evidence" value="ECO:0007669"/>
    <property type="project" value="TreeGrafter"/>
</dbReference>
<dbReference type="PANTHER" id="PTHR32258">
    <property type="entry name" value="PROTEIN NETWORKED 4A"/>
    <property type="match status" value="1"/>
</dbReference>